<protein>
    <recommendedName>
        <fullName evidence="1">DUF302 domain-containing protein</fullName>
    </recommendedName>
</protein>
<evidence type="ECO:0000313" key="2">
    <source>
        <dbReference type="EMBL" id="OLN32787.1"/>
    </source>
</evidence>
<dbReference type="PIRSF" id="PIRSF021774">
    <property type="entry name" value="UCP021774"/>
    <property type="match status" value="1"/>
</dbReference>
<organism evidence="2 3">
    <name type="scientific">Desulfosporosinus metallidurans</name>
    <dbReference type="NCBI Taxonomy" id="1888891"/>
    <lineage>
        <taxon>Bacteria</taxon>
        <taxon>Bacillati</taxon>
        <taxon>Bacillota</taxon>
        <taxon>Clostridia</taxon>
        <taxon>Eubacteriales</taxon>
        <taxon>Desulfitobacteriaceae</taxon>
        <taxon>Desulfosporosinus</taxon>
    </lineage>
</organism>
<name>A0A1Q8QZL9_9FIRM</name>
<evidence type="ECO:0000259" key="1">
    <source>
        <dbReference type="Pfam" id="PF03625"/>
    </source>
</evidence>
<reference evidence="2 3" key="1">
    <citation type="submission" date="2016-09" db="EMBL/GenBank/DDBJ databases">
        <title>Complete genome of Desulfosporosinus sp. OL.</title>
        <authorList>
            <person name="Mardanov A."/>
            <person name="Beletsky A."/>
            <person name="Panova A."/>
            <person name="Karnachuk O."/>
            <person name="Ravin N."/>
        </authorList>
    </citation>
    <scope>NUCLEOTIDE SEQUENCE [LARGE SCALE GENOMIC DNA]</scope>
    <source>
        <strain evidence="2 3">OL</strain>
    </source>
</reference>
<gene>
    <name evidence="2" type="ORF">DSOL_1233</name>
</gene>
<dbReference type="InterPro" id="IPR005180">
    <property type="entry name" value="DUF302"/>
</dbReference>
<keyword evidence="3" id="KW-1185">Reference proteome</keyword>
<accession>A0A1Q8QZL9</accession>
<sequence length="128" mass="14868">MDIKYEVKTSKTFSTAVEDLKKSLTENKFGVLWELNFKEKLEEKGLDFHQNFKVLEVCNPKQAKEVLDRHIEVGYFLPCKMVVYEKENSVFMGMMRPTSMIGMLEQEELLSIAQQVETVLKKALDEAI</sequence>
<dbReference type="STRING" id="1888891.DSOL_1233"/>
<dbReference type="Gene3D" id="3.30.310.70">
    <property type="entry name" value="TT1751-like domain"/>
    <property type="match status" value="1"/>
</dbReference>
<feature type="domain" description="DUF302" evidence="1">
    <location>
        <begin position="36"/>
        <end position="97"/>
    </location>
</feature>
<comment type="caution">
    <text evidence="2">The sequence shown here is derived from an EMBL/GenBank/DDBJ whole genome shotgun (WGS) entry which is preliminary data.</text>
</comment>
<dbReference type="SUPFAM" id="SSF103247">
    <property type="entry name" value="TT1751-like"/>
    <property type="match status" value="1"/>
</dbReference>
<dbReference type="CDD" id="cd14797">
    <property type="entry name" value="DUF302"/>
    <property type="match status" value="1"/>
</dbReference>
<dbReference type="RefSeq" id="WP_075363974.1">
    <property type="nucleotide sequence ID" value="NZ_MLBF01000006.1"/>
</dbReference>
<dbReference type="PANTHER" id="PTHR38342">
    <property type="entry name" value="SLR5037 PROTEIN"/>
    <property type="match status" value="1"/>
</dbReference>
<evidence type="ECO:0000313" key="3">
    <source>
        <dbReference type="Proteomes" id="UP000186102"/>
    </source>
</evidence>
<dbReference type="Pfam" id="PF03625">
    <property type="entry name" value="DUF302"/>
    <property type="match status" value="1"/>
</dbReference>
<dbReference type="InterPro" id="IPR035923">
    <property type="entry name" value="TT1751-like_sf"/>
</dbReference>
<dbReference type="InterPro" id="IPR016796">
    <property type="entry name" value="UCP021774"/>
</dbReference>
<dbReference type="AlphaFoldDB" id="A0A1Q8QZL9"/>
<dbReference type="Proteomes" id="UP000186102">
    <property type="component" value="Unassembled WGS sequence"/>
</dbReference>
<dbReference type="EMBL" id="MLBF01000006">
    <property type="protein sequence ID" value="OLN32787.1"/>
    <property type="molecule type" value="Genomic_DNA"/>
</dbReference>
<dbReference type="OrthoDB" id="9791067at2"/>
<dbReference type="PANTHER" id="PTHR38342:SF1">
    <property type="entry name" value="SLR5037 PROTEIN"/>
    <property type="match status" value="1"/>
</dbReference>
<proteinExistence type="predicted"/>